<accession>A0AAE6YII3</accession>
<dbReference type="RefSeq" id="WP_133941913.1">
    <property type="nucleotide sequence ID" value="NZ_CP038241.1"/>
</dbReference>
<dbReference type="EMBL" id="CP038241">
    <property type="protein sequence ID" value="QIV96595.1"/>
    <property type="molecule type" value="Genomic_DNA"/>
</dbReference>
<evidence type="ECO:0000313" key="2">
    <source>
        <dbReference type="Proteomes" id="UP000502004"/>
    </source>
</evidence>
<name>A0AAE6YII3_9GAMM</name>
<organism evidence="1 2">
    <name type="scientific">Allofrancisella inopinata</name>
    <dbReference type="NCBI Taxonomy" id="1085647"/>
    <lineage>
        <taxon>Bacteria</taxon>
        <taxon>Pseudomonadati</taxon>
        <taxon>Pseudomonadota</taxon>
        <taxon>Gammaproteobacteria</taxon>
        <taxon>Thiotrichales</taxon>
        <taxon>Francisellaceae</taxon>
        <taxon>Allofrancisella</taxon>
    </lineage>
</organism>
<keyword evidence="2" id="KW-1185">Reference proteome</keyword>
<dbReference type="Proteomes" id="UP000502004">
    <property type="component" value="Chromosome"/>
</dbReference>
<protein>
    <submittedName>
        <fullName evidence="1">Uncharacterized protein</fullName>
    </submittedName>
</protein>
<dbReference type="KEGG" id="aii:E4K63_07045"/>
<dbReference type="AlphaFoldDB" id="A0AAE6YII3"/>
<gene>
    <name evidence="1" type="ORF">E4K63_07045</name>
</gene>
<evidence type="ECO:0000313" key="1">
    <source>
        <dbReference type="EMBL" id="QIV96595.1"/>
    </source>
</evidence>
<sequence length="246" mass="28027">MFQPFYFLLLVLTFQIGNSFICYPEVNKSKPKEIKGGQFDHCNLSQEIIYCDPQVGQSNPMSRHHIFDKSSWIEILDRGLNHGGIHSEAAKQNIIAMLKAIGAPASVVSDLDNQSQQCSKITNSWLTWLPVNLSLGPAPQDRSFDPSNSFDNWALLIIPEEYQNMFIIIRNAITNYDNMQVAITLAKLPIVDGPWPMTLGQQANWVRAYDMNKKIKYCPKVIFDKIYFKCSNYDINVGQENFLQVA</sequence>
<reference evidence="1 2" key="1">
    <citation type="submission" date="2019-03" db="EMBL/GenBank/DDBJ databases">
        <title>Complete Genome Sequence of Allofrancisella inopinata Strain SYSU YG23 Isolated from Water-Cooling Systems in China.</title>
        <authorList>
            <person name="Ohrman C."/>
            <person name="Uneklint I."/>
            <person name="Sjodin A."/>
        </authorList>
    </citation>
    <scope>NUCLEOTIDE SEQUENCE [LARGE SCALE GENOMIC DNA]</scope>
    <source>
        <strain evidence="1 2">SYSU YG23</strain>
    </source>
</reference>
<proteinExistence type="predicted"/>